<gene>
    <name evidence="1" type="ORF">FEM03_10955</name>
</gene>
<keyword evidence="2" id="KW-1185">Reference proteome</keyword>
<dbReference type="OrthoDB" id="192011at2"/>
<proteinExistence type="predicted"/>
<reference evidence="1 2" key="1">
    <citation type="submission" date="2019-05" db="EMBL/GenBank/DDBJ databases">
        <title>Verrucobacter flavum gen. nov., sp. nov. a new member of the family Verrucomicrobiaceae.</title>
        <authorList>
            <person name="Szuroczki S."/>
            <person name="Abbaszade G."/>
            <person name="Szabo A."/>
            <person name="Felfoldi T."/>
            <person name="Schumann P."/>
            <person name="Boka K."/>
            <person name="Keki Z."/>
            <person name="Toumi M."/>
            <person name="Toth E."/>
        </authorList>
    </citation>
    <scope>NUCLEOTIDE SEQUENCE [LARGE SCALE GENOMIC DNA]</scope>
    <source>
        <strain evidence="1 2">MG-N-17</strain>
    </source>
</reference>
<dbReference type="RefSeq" id="WP_138086288.1">
    <property type="nucleotide sequence ID" value="NZ_VAUV01000007.1"/>
</dbReference>
<accession>A0A5R8KEU7</accession>
<name>A0A5R8KEU7_9BACT</name>
<organism evidence="1 2">
    <name type="scientific">Phragmitibacter flavus</name>
    <dbReference type="NCBI Taxonomy" id="2576071"/>
    <lineage>
        <taxon>Bacteria</taxon>
        <taxon>Pseudomonadati</taxon>
        <taxon>Verrucomicrobiota</taxon>
        <taxon>Verrucomicrobiia</taxon>
        <taxon>Verrucomicrobiales</taxon>
        <taxon>Verrucomicrobiaceae</taxon>
        <taxon>Phragmitibacter</taxon>
    </lineage>
</organism>
<dbReference type="AlphaFoldDB" id="A0A5R8KEU7"/>
<sequence>MSDFDDIQRLIRLKRHEQPPEDFVDDFVRSFQQRQRAELLQSSARGLLWERMETYFEGFFAPKLAWATAAVAVVGVGWLAMKPAGEISSSGSLAQHAVPSASVDVAAAGMPITDQEVAEYLLSRHYDGIFANEERRPVVQSPQFEQPFDTQHGGLLPVGFTLEPQR</sequence>
<dbReference type="Proteomes" id="UP000306196">
    <property type="component" value="Unassembled WGS sequence"/>
</dbReference>
<evidence type="ECO:0000313" key="2">
    <source>
        <dbReference type="Proteomes" id="UP000306196"/>
    </source>
</evidence>
<comment type="caution">
    <text evidence="1">The sequence shown here is derived from an EMBL/GenBank/DDBJ whole genome shotgun (WGS) entry which is preliminary data.</text>
</comment>
<evidence type="ECO:0000313" key="1">
    <source>
        <dbReference type="EMBL" id="TLD70818.1"/>
    </source>
</evidence>
<dbReference type="EMBL" id="VAUV01000007">
    <property type="protein sequence ID" value="TLD70818.1"/>
    <property type="molecule type" value="Genomic_DNA"/>
</dbReference>
<protein>
    <submittedName>
        <fullName evidence="1">Uncharacterized protein</fullName>
    </submittedName>
</protein>